<dbReference type="AlphaFoldDB" id="A0A286P495"/>
<name>A0A286P495_9GAMM</name>
<proteinExistence type="predicted"/>
<dbReference type="Gene3D" id="3.40.50.10770">
    <property type="entry name" value="Hypothetical protein VC1899 like domain (Restriction endonuclease-like)"/>
    <property type="match status" value="1"/>
</dbReference>
<organism evidence="2 3">
    <name type="scientific">Methylocaldum marinum</name>
    <dbReference type="NCBI Taxonomy" id="1432792"/>
    <lineage>
        <taxon>Bacteria</taxon>
        <taxon>Pseudomonadati</taxon>
        <taxon>Pseudomonadota</taxon>
        <taxon>Gammaproteobacteria</taxon>
        <taxon>Methylococcales</taxon>
        <taxon>Methylococcaceae</taxon>
        <taxon>Methylocaldum</taxon>
    </lineage>
</organism>
<dbReference type="Proteomes" id="UP000266313">
    <property type="component" value="Chromosome"/>
</dbReference>
<evidence type="ECO:0000256" key="1">
    <source>
        <dbReference type="SAM" id="Phobius"/>
    </source>
</evidence>
<dbReference type="EMBL" id="AP017928">
    <property type="protein sequence ID" value="BBA37467.1"/>
    <property type="molecule type" value="Genomic_DNA"/>
</dbReference>
<gene>
    <name evidence="2" type="ORF">sS8_5550</name>
</gene>
<sequence>MTPNLFGWSESVWRIIDQIGILFGVAMGVTWFGGLLFAMLKPDILRRWFLRNRFPNVGDDLAADERWDGLIFTVSKAELPILVLRRLRPEHIGLIASGQSQNHAETILREAEAMGIRSHGIVRVDNPDDPAETRECTRALLNRIRAAGSFHCAIDITGGKTPMSLGAFMAAEEAGVSTLYLASRYDDKLQKPHPLSARIHCISRPE</sequence>
<dbReference type="InterPro" id="IPR011335">
    <property type="entry name" value="Restrct_endonuc-II-like"/>
</dbReference>
<dbReference type="RefSeq" id="WP_170161285.1">
    <property type="nucleotide sequence ID" value="NZ_AP017928.1"/>
</dbReference>
<keyword evidence="3" id="KW-1185">Reference proteome</keyword>
<feature type="transmembrane region" description="Helical" evidence="1">
    <location>
        <begin position="20"/>
        <end position="40"/>
    </location>
</feature>
<evidence type="ECO:0000313" key="2">
    <source>
        <dbReference type="EMBL" id="BBA37467.1"/>
    </source>
</evidence>
<reference evidence="2 3" key="1">
    <citation type="submission" date="2016-12" db="EMBL/GenBank/DDBJ databases">
        <title>Genome sequencing of Methylocaldum marinum.</title>
        <authorList>
            <person name="Takeuchi M."/>
            <person name="Kamagata Y."/>
            <person name="Hiraoka S."/>
            <person name="Oshima K."/>
            <person name="Hattori M."/>
            <person name="Iwasaki W."/>
        </authorList>
    </citation>
    <scope>NUCLEOTIDE SEQUENCE [LARGE SCALE GENOMIC DNA]</scope>
    <source>
        <strain evidence="2 3">S8</strain>
    </source>
</reference>
<dbReference type="KEGG" id="mmai:sS8_5550"/>
<dbReference type="SUPFAM" id="SSF52980">
    <property type="entry name" value="Restriction endonuclease-like"/>
    <property type="match status" value="1"/>
</dbReference>
<evidence type="ECO:0000313" key="3">
    <source>
        <dbReference type="Proteomes" id="UP000266313"/>
    </source>
</evidence>
<keyword evidence="1" id="KW-0472">Membrane</keyword>
<accession>A0A286P495</accession>
<keyword evidence="1" id="KW-1133">Transmembrane helix</keyword>
<keyword evidence="1" id="KW-0812">Transmembrane</keyword>
<protein>
    <submittedName>
        <fullName evidence="2">Uncharacterized protein</fullName>
    </submittedName>
</protein>